<evidence type="ECO:0008006" key="4">
    <source>
        <dbReference type="Google" id="ProtNLM"/>
    </source>
</evidence>
<keyword evidence="3" id="KW-1185">Reference proteome</keyword>
<feature type="region of interest" description="Disordered" evidence="1">
    <location>
        <begin position="700"/>
        <end position="726"/>
    </location>
</feature>
<dbReference type="Proteomes" id="UP000268684">
    <property type="component" value="Chromosome III"/>
</dbReference>
<protein>
    <recommendedName>
        <fullName evidence="4">Type III effector protein</fullName>
    </recommendedName>
</protein>
<accession>A0AAJ5T8E4</accession>
<gene>
    <name evidence="2" type="ORF">BSTAB16_6741</name>
</gene>
<sequence length="726" mass="75788">MDFPERVPRRSIDTGSTGGLRRVSIEALDAHRPRRASVAATADSASLAAAGPPAAPTSTEPVDAGIRFTIPPPCSGPLTRNEDGRLQCASDRGVQGLLDLMWDLDQDAVKSLEIPPGATISIEWDDNLVQKMREFMQFADGDLPVATDLLRDAIAKYTGAFTSDARMPGDGPPPSEFLRNLGMRIHVTPAAEIGVHLQAVLEQPYDDPEKCARMARFRHDFGAMSLLSLATSRDFSKQLAYGIGVGVAGSGAIGGIFDYGIWESAKRAMGAAMAAKVGPLLDSVTPLFAETFDSVVIARLIHVMKGGNFIPESAGEAWANVKGAAFAGTIAAIGSIANNYVRELAGEARRAGHTETAAALLVAKQVTNLMMTWISGAIIPLEVMNDHKKLVETKLRLIDSGVLPRPDVADLRQHVSESTLNTIRAARGTGSAIRSMATSGEVAVTFGLLLSVLEHYGLVSSSFEQLATLMYSIPAEVIGITMSMAQETWVGADGGDKNARITTERGKQSALLARIASHEETGLDDLDRIARPDGERNAALGYAVTKVLGAATGVVDKGADIGMHYAGAGLAGVGRALAPVGDMPYVGPALTAMQTGVSGASRLARDHALEPLGHGARAIAGAAHRRVLEPAGQGIAWAVDKADPVLAPIGKRAAAAATATGHHVVKPVANAIAVTADTVARIPGAAVDFGAKAIDQATSSATDTLARVARRRRAPRRAGESGPDGV</sequence>
<evidence type="ECO:0000313" key="2">
    <source>
        <dbReference type="EMBL" id="VBB16534.1"/>
    </source>
</evidence>
<feature type="region of interest" description="Disordered" evidence="1">
    <location>
        <begin position="43"/>
        <end position="82"/>
    </location>
</feature>
<dbReference type="AlphaFoldDB" id="A0AAJ5T8E4"/>
<name>A0AAJ5T8E4_9BURK</name>
<organism evidence="2 3">
    <name type="scientific">Burkholderia stabilis</name>
    <dbReference type="NCBI Taxonomy" id="95485"/>
    <lineage>
        <taxon>Bacteria</taxon>
        <taxon>Pseudomonadati</taxon>
        <taxon>Pseudomonadota</taxon>
        <taxon>Betaproteobacteria</taxon>
        <taxon>Burkholderiales</taxon>
        <taxon>Burkholderiaceae</taxon>
        <taxon>Burkholderia</taxon>
        <taxon>Burkholderia cepacia complex</taxon>
    </lineage>
</organism>
<feature type="compositionally biased region" description="Low complexity" evidence="1">
    <location>
        <begin position="43"/>
        <end position="61"/>
    </location>
</feature>
<evidence type="ECO:0000256" key="1">
    <source>
        <dbReference type="SAM" id="MobiDB-lite"/>
    </source>
</evidence>
<reference evidence="2 3" key="1">
    <citation type="submission" date="2017-11" db="EMBL/GenBank/DDBJ databases">
        <authorList>
            <person name="Seth-Smith MB H."/>
        </authorList>
    </citation>
    <scope>NUCLEOTIDE SEQUENCE [LARGE SCALE GENOMIC DNA]</scope>
    <source>
        <strain evidence="2">E</strain>
    </source>
</reference>
<evidence type="ECO:0000313" key="3">
    <source>
        <dbReference type="Proteomes" id="UP000268684"/>
    </source>
</evidence>
<proteinExistence type="predicted"/>
<dbReference type="EMBL" id="LR025744">
    <property type="protein sequence ID" value="VBB16534.1"/>
    <property type="molecule type" value="Genomic_DNA"/>
</dbReference>